<feature type="domain" description="Helicase ATP-binding" evidence="5">
    <location>
        <begin position="202"/>
        <end position="371"/>
    </location>
</feature>
<dbReference type="InterPro" id="IPR001650">
    <property type="entry name" value="Helicase_C-like"/>
</dbReference>
<dbReference type="InterPro" id="IPR011545">
    <property type="entry name" value="DEAD/DEAH_box_helicase_dom"/>
</dbReference>
<dbReference type="PANTHER" id="PTHR47961:SF6">
    <property type="entry name" value="DNA-DIRECTED DNA POLYMERASE"/>
    <property type="match status" value="1"/>
</dbReference>
<feature type="domain" description="Helicase C-terminal" evidence="6">
    <location>
        <begin position="398"/>
        <end position="583"/>
    </location>
</feature>
<protein>
    <submittedName>
        <fullName evidence="7">DEAD/DEAH box helicase</fullName>
    </submittedName>
</protein>
<keyword evidence="8" id="KW-1185">Reference proteome</keyword>
<keyword evidence="3 7" id="KW-0347">Helicase</keyword>
<organism evidence="7 8">
    <name type="scientific">Microbacterium saccharophilum</name>
    <dbReference type="NCBI Taxonomy" id="1213358"/>
    <lineage>
        <taxon>Bacteria</taxon>
        <taxon>Bacillati</taxon>
        <taxon>Actinomycetota</taxon>
        <taxon>Actinomycetes</taxon>
        <taxon>Micrococcales</taxon>
        <taxon>Microbacteriaceae</taxon>
        <taxon>Microbacterium</taxon>
    </lineage>
</organism>
<keyword evidence="2" id="KW-0378">Hydrolase</keyword>
<reference evidence="7 8" key="1">
    <citation type="submission" date="2019-08" db="EMBL/GenBank/DDBJ databases">
        <authorList>
            <person name="Dong K."/>
        </authorList>
    </citation>
    <scope>NUCLEOTIDE SEQUENCE [LARGE SCALE GENOMIC DNA]</scope>
    <source>
        <strain evidence="7 8">K-1</strain>
    </source>
</reference>
<dbReference type="SMART" id="SM00490">
    <property type="entry name" value="HELICc"/>
    <property type="match status" value="1"/>
</dbReference>
<evidence type="ECO:0000256" key="4">
    <source>
        <dbReference type="ARBA" id="ARBA00022840"/>
    </source>
</evidence>
<dbReference type="GO" id="GO:0005524">
    <property type="term" value="F:ATP binding"/>
    <property type="evidence" value="ECO:0007669"/>
    <property type="project" value="UniProtKB-KW"/>
</dbReference>
<gene>
    <name evidence="7" type="ORF">FVP74_03620</name>
</gene>
<dbReference type="PROSITE" id="PS51194">
    <property type="entry name" value="HELICASE_CTER"/>
    <property type="match status" value="1"/>
</dbReference>
<dbReference type="InterPro" id="IPR014001">
    <property type="entry name" value="Helicase_ATP-bd"/>
</dbReference>
<dbReference type="GO" id="GO:0016787">
    <property type="term" value="F:hydrolase activity"/>
    <property type="evidence" value="ECO:0007669"/>
    <property type="project" value="UniProtKB-KW"/>
</dbReference>
<evidence type="ECO:0000313" key="8">
    <source>
        <dbReference type="Proteomes" id="UP000321949"/>
    </source>
</evidence>
<dbReference type="InterPro" id="IPR050474">
    <property type="entry name" value="Hel308_SKI2-like"/>
</dbReference>
<dbReference type="AlphaFoldDB" id="A0A5C8I7X2"/>
<dbReference type="PANTHER" id="PTHR47961">
    <property type="entry name" value="DNA POLYMERASE THETA, PUTATIVE (AFU_ORTHOLOGUE AFUA_1G05260)-RELATED"/>
    <property type="match status" value="1"/>
</dbReference>
<dbReference type="SUPFAM" id="SSF52540">
    <property type="entry name" value="P-loop containing nucleoside triphosphate hydrolases"/>
    <property type="match status" value="1"/>
</dbReference>
<dbReference type="SMART" id="SM00487">
    <property type="entry name" value="DEXDc"/>
    <property type="match status" value="1"/>
</dbReference>
<comment type="caution">
    <text evidence="7">The sequence shown here is derived from an EMBL/GenBank/DDBJ whole genome shotgun (WGS) entry which is preliminary data.</text>
</comment>
<evidence type="ECO:0000256" key="2">
    <source>
        <dbReference type="ARBA" id="ARBA00022801"/>
    </source>
</evidence>
<dbReference type="EMBL" id="VRSX01000001">
    <property type="protein sequence ID" value="TXK15487.1"/>
    <property type="molecule type" value="Genomic_DNA"/>
</dbReference>
<dbReference type="Pfam" id="PF00271">
    <property type="entry name" value="Helicase_C"/>
    <property type="match status" value="1"/>
</dbReference>
<evidence type="ECO:0000256" key="1">
    <source>
        <dbReference type="ARBA" id="ARBA00022741"/>
    </source>
</evidence>
<keyword evidence="4" id="KW-0067">ATP-binding</keyword>
<dbReference type="GO" id="GO:0004386">
    <property type="term" value="F:helicase activity"/>
    <property type="evidence" value="ECO:0007669"/>
    <property type="project" value="UniProtKB-KW"/>
</dbReference>
<keyword evidence="1" id="KW-0547">Nucleotide-binding</keyword>
<dbReference type="InterPro" id="IPR025202">
    <property type="entry name" value="PLD-like_dom"/>
</dbReference>
<dbReference type="OrthoDB" id="9762009at2"/>
<dbReference type="Gene3D" id="3.40.50.300">
    <property type="entry name" value="P-loop containing nucleotide triphosphate hydrolases"/>
    <property type="match status" value="2"/>
</dbReference>
<dbReference type="SUPFAM" id="SSF56024">
    <property type="entry name" value="Phospholipase D/nuclease"/>
    <property type="match status" value="1"/>
</dbReference>
<accession>A0A5C8I7X2</accession>
<dbReference type="Pfam" id="PF00270">
    <property type="entry name" value="DEAD"/>
    <property type="match status" value="1"/>
</dbReference>
<dbReference type="Proteomes" id="UP000321949">
    <property type="component" value="Unassembled WGS sequence"/>
</dbReference>
<evidence type="ECO:0000256" key="3">
    <source>
        <dbReference type="ARBA" id="ARBA00022806"/>
    </source>
</evidence>
<dbReference type="Gene3D" id="3.30.870.10">
    <property type="entry name" value="Endonuclease Chain A"/>
    <property type="match status" value="1"/>
</dbReference>
<dbReference type="PROSITE" id="PS51192">
    <property type="entry name" value="HELICASE_ATP_BIND_1"/>
    <property type="match status" value="1"/>
</dbReference>
<proteinExistence type="predicted"/>
<sequence>MTDAWVRFPRHGRATVSSAAEPRRLSNYGDGADLLAALTEALSSARVRLWVKVPWWDVSPLARRLLDGVLAAHRRGVDVRVLCRPEASNDAVMRTLRDAGVSVTAVRYIHEKEIIADELAITHSMNFTSAEISRNQNSGFVHTDPAMIEAVELGFRSLLENASTVAEGEESWTPASALIPDSLRTYLDRFGRLNPLQSKAVPVVLAAAGHVMVVAPTSSGKTLIGEVAALRSIVTDGKPAVWLLPARALAAEVAEIARRWNAHGIRTIELTGETNMSSDAVAQAQLWVATTEKFEALYRRASLKDVIGRIGCLIIDEVHLVGDPSRGATLESMIARLRVAEGRTRIVALSATVSNAHELAAWFHADLVRSTWRPTVLTTQLVPYDPPVHGKREQFESAKDDIVVPLLRSLVGADLGAESPSADGGSSAVVFCGSKAAVIRTAARAAGVRSHGVELETVVEECFRRGVGIHFRDAPRAGRALDAFRARQLRVLVATSGLSTGVNTPAKFVIIRDLELGMTPLEVSQAQQMFGRAGRAGQEPEGYGFMLVPRADEGTWKIKLSDGYAANSRIVTQLGDAILAELLLGSVTDRASARSWFEQTLAFAQNRTSVDLDDVIDSLLARSFATEIDGQLAPTEIGMLTSRLMIEVDSAGEMLRALAALPLPSTADEAEELVLQTVASAAAALRERPVNERAYTGYVDELLTAWSPRVLARTRDWFGARLCMAAAQIALRSPARARDTLPAGVSMAELRRAVEDMPRYLAWVAALGYADAATWAPAVAGDLARRLTWWQLTPHPERGTGRLLWMLERMLDPQHHRARMSDLWRRARGAGFASPDGINARPRGVDVTAEGFADIVGSRADISLEPLVDLELTYRSPNTHARVTAMTSTGAARAIATTRPAQGPIDIILPPRSSGTVAADVFLYTRDGDFGYASLLADVPESAASVGPVEESVALIADLPDVHSVLAHPRGVRRLFQGERKRLRDSMRPLISPDPRLGPVAVALSEHHTESRLAIIALRTNLRALLREASRTDLRPPHAVLRSREASEAEVQITLAALLAALHMDTGIATADGHPLAVVRADDGWALAGPRHAQPGRIEPLIPNSLPPQIEAVSAPPETAEVETAPRCAWMSEFVL</sequence>
<dbReference type="InterPro" id="IPR027417">
    <property type="entry name" value="P-loop_NTPase"/>
</dbReference>
<evidence type="ECO:0000259" key="5">
    <source>
        <dbReference type="PROSITE" id="PS51192"/>
    </source>
</evidence>
<evidence type="ECO:0000313" key="7">
    <source>
        <dbReference type="EMBL" id="TXK15487.1"/>
    </source>
</evidence>
<dbReference type="GO" id="GO:0003676">
    <property type="term" value="F:nucleic acid binding"/>
    <property type="evidence" value="ECO:0007669"/>
    <property type="project" value="InterPro"/>
</dbReference>
<name>A0A5C8I7X2_9MICO</name>
<dbReference type="Pfam" id="PF13091">
    <property type="entry name" value="PLDc_2"/>
    <property type="match status" value="1"/>
</dbReference>
<evidence type="ECO:0000259" key="6">
    <source>
        <dbReference type="PROSITE" id="PS51194"/>
    </source>
</evidence>
<dbReference type="Gene3D" id="1.10.3380.30">
    <property type="match status" value="1"/>
</dbReference>